<dbReference type="Proteomes" id="UP000001593">
    <property type="component" value="Unassembled WGS sequence"/>
</dbReference>
<dbReference type="Pfam" id="PF00582">
    <property type="entry name" value="Usp"/>
    <property type="match status" value="1"/>
</dbReference>
<evidence type="ECO:0000259" key="1">
    <source>
        <dbReference type="Pfam" id="PF00582"/>
    </source>
</evidence>
<dbReference type="Gene3D" id="3.40.50.620">
    <property type="entry name" value="HUPs"/>
    <property type="match status" value="1"/>
</dbReference>
<organism evidence="2 3">
    <name type="scientific">Nematostella vectensis</name>
    <name type="common">Starlet sea anemone</name>
    <dbReference type="NCBI Taxonomy" id="45351"/>
    <lineage>
        <taxon>Eukaryota</taxon>
        <taxon>Metazoa</taxon>
        <taxon>Cnidaria</taxon>
        <taxon>Anthozoa</taxon>
        <taxon>Hexacorallia</taxon>
        <taxon>Actiniaria</taxon>
        <taxon>Edwardsiidae</taxon>
        <taxon>Nematostella</taxon>
    </lineage>
</organism>
<feature type="domain" description="UspA" evidence="1">
    <location>
        <begin position="1"/>
        <end position="151"/>
    </location>
</feature>
<name>A7S1B4_NEMVE</name>
<dbReference type="SUPFAM" id="SSF52402">
    <property type="entry name" value="Adenine nucleotide alpha hydrolases-like"/>
    <property type="match status" value="1"/>
</dbReference>
<dbReference type="OrthoDB" id="843225at2759"/>
<dbReference type="InterPro" id="IPR006016">
    <property type="entry name" value="UspA"/>
</dbReference>
<dbReference type="OMA" id="AKFAFRW"/>
<accession>A7S1B4</accession>
<keyword evidence="3" id="KW-1185">Reference proteome</keyword>
<dbReference type="HOGENOM" id="CLU_049301_9_2_1"/>
<dbReference type="eggNOG" id="ENOG502RXWD">
    <property type="taxonomic scope" value="Eukaryota"/>
</dbReference>
<sequence>MSRKVLVAVDGSEHSHAALDWYLKKCKRDDDMLYGCIVKQQPSLPTFSFKAGITVPHEEWEEILKKTNERANKEEEYFEMTVVPTKMKHEFEPLLDPDNKPGERICEHARNKKVDLIIMGTRGLNTLRRTLLGSVSDYVLHHAHVPIAIVPMPEEAK</sequence>
<reference evidence="2 3" key="1">
    <citation type="journal article" date="2007" name="Science">
        <title>Sea anemone genome reveals ancestral eumetazoan gene repertoire and genomic organization.</title>
        <authorList>
            <person name="Putnam N.H."/>
            <person name="Srivastava M."/>
            <person name="Hellsten U."/>
            <person name="Dirks B."/>
            <person name="Chapman J."/>
            <person name="Salamov A."/>
            <person name="Terry A."/>
            <person name="Shapiro H."/>
            <person name="Lindquist E."/>
            <person name="Kapitonov V.V."/>
            <person name="Jurka J."/>
            <person name="Genikhovich G."/>
            <person name="Grigoriev I.V."/>
            <person name="Lucas S.M."/>
            <person name="Steele R.E."/>
            <person name="Finnerty J.R."/>
            <person name="Technau U."/>
            <person name="Martindale M.Q."/>
            <person name="Rokhsar D.S."/>
        </authorList>
    </citation>
    <scope>NUCLEOTIDE SEQUENCE [LARGE SCALE GENOMIC DNA]</scope>
    <source>
        <strain evidence="3">CH2 X CH6</strain>
    </source>
</reference>
<proteinExistence type="predicted"/>
<protein>
    <recommendedName>
        <fullName evidence="1">UspA domain-containing protein</fullName>
    </recommendedName>
</protein>
<dbReference type="InParanoid" id="A7S1B4"/>
<dbReference type="KEGG" id="nve:5514304"/>
<dbReference type="AlphaFoldDB" id="A7S1B4"/>
<dbReference type="CDD" id="cd23659">
    <property type="entry name" value="USP_At3g01520-like"/>
    <property type="match status" value="1"/>
</dbReference>
<dbReference type="InterPro" id="IPR014729">
    <property type="entry name" value="Rossmann-like_a/b/a_fold"/>
</dbReference>
<dbReference type="PANTHER" id="PTHR46989">
    <property type="entry name" value="USP DOMAIN-CONTAINING PROTEIN"/>
    <property type="match status" value="1"/>
</dbReference>
<dbReference type="EMBL" id="DS469564">
    <property type="protein sequence ID" value="EDO42428.1"/>
    <property type="molecule type" value="Genomic_DNA"/>
</dbReference>
<dbReference type="STRING" id="45351.A7S1B4"/>
<gene>
    <name evidence="2" type="ORF">NEMVEDRAFT_v1g242155</name>
</gene>
<dbReference type="PANTHER" id="PTHR46989:SF3">
    <property type="entry name" value="USPA DOMAIN-CONTAINING PROTEIN"/>
    <property type="match status" value="1"/>
</dbReference>
<dbReference type="PRINTS" id="PR01438">
    <property type="entry name" value="UNVRSLSTRESS"/>
</dbReference>
<dbReference type="PhylomeDB" id="A7S1B4"/>
<dbReference type="InterPro" id="IPR006015">
    <property type="entry name" value="Universal_stress_UspA"/>
</dbReference>
<evidence type="ECO:0000313" key="2">
    <source>
        <dbReference type="EMBL" id="EDO42428.1"/>
    </source>
</evidence>
<evidence type="ECO:0000313" key="3">
    <source>
        <dbReference type="Proteomes" id="UP000001593"/>
    </source>
</evidence>